<keyword evidence="2 4" id="KW-0378">Hydrolase</keyword>
<dbReference type="Pfam" id="PF18183">
    <property type="entry name" value="SLATT_2"/>
    <property type="match status" value="1"/>
</dbReference>
<evidence type="ECO:0000256" key="2">
    <source>
        <dbReference type="ARBA" id="ARBA00022801"/>
    </source>
</evidence>
<dbReference type="Pfam" id="PF00082">
    <property type="entry name" value="Peptidase_S8"/>
    <property type="match status" value="1"/>
</dbReference>
<keyword evidence="3 4" id="KW-0720">Serine protease</keyword>
<dbReference type="AlphaFoldDB" id="A0A4R6SZ80"/>
<feature type="transmembrane region" description="Helical" evidence="7">
    <location>
        <begin position="98"/>
        <end position="118"/>
    </location>
</feature>
<dbReference type="PROSITE" id="PS00137">
    <property type="entry name" value="SUBTILASE_HIS"/>
    <property type="match status" value="1"/>
</dbReference>
<dbReference type="GO" id="GO:0016020">
    <property type="term" value="C:membrane"/>
    <property type="evidence" value="ECO:0007669"/>
    <property type="project" value="TreeGrafter"/>
</dbReference>
<dbReference type="InterPro" id="IPR023828">
    <property type="entry name" value="Peptidase_S8_Ser-AS"/>
</dbReference>
<dbReference type="GO" id="GO:0016485">
    <property type="term" value="P:protein processing"/>
    <property type="evidence" value="ECO:0007669"/>
    <property type="project" value="TreeGrafter"/>
</dbReference>
<dbReference type="PANTHER" id="PTHR42884:SF14">
    <property type="entry name" value="NEUROENDOCRINE CONVERTASE 1"/>
    <property type="match status" value="1"/>
</dbReference>
<accession>A0A4R6SZ80</accession>
<keyword evidence="6" id="KW-0175">Coiled coil</keyword>
<protein>
    <submittedName>
        <fullName evidence="10">Subtilase family protein</fullName>
    </submittedName>
</protein>
<dbReference type="SUPFAM" id="SSF52743">
    <property type="entry name" value="Subtilisin-like"/>
    <property type="match status" value="1"/>
</dbReference>
<feature type="active site" description="Charge relay system" evidence="4">
    <location>
        <position position="621"/>
    </location>
</feature>
<dbReference type="InterPro" id="IPR036852">
    <property type="entry name" value="Peptidase_S8/S53_dom_sf"/>
</dbReference>
<dbReference type="PROSITE" id="PS00136">
    <property type="entry name" value="SUBTILASE_ASP"/>
    <property type="match status" value="1"/>
</dbReference>
<dbReference type="RefSeq" id="WP_133574456.1">
    <property type="nucleotide sequence ID" value="NZ_SNYC01000003.1"/>
</dbReference>
<dbReference type="InterPro" id="IPR023827">
    <property type="entry name" value="Peptidase_S8_Asp-AS"/>
</dbReference>
<dbReference type="PROSITE" id="PS00138">
    <property type="entry name" value="SUBTILASE_SER"/>
    <property type="match status" value="1"/>
</dbReference>
<dbReference type="GO" id="GO:0004252">
    <property type="term" value="F:serine-type endopeptidase activity"/>
    <property type="evidence" value="ECO:0007669"/>
    <property type="project" value="UniProtKB-UniRule"/>
</dbReference>
<dbReference type="EMBL" id="SNYC01000003">
    <property type="protein sequence ID" value="TDQ11377.1"/>
    <property type="molecule type" value="Genomic_DNA"/>
</dbReference>
<dbReference type="InterPro" id="IPR034054">
    <property type="entry name" value="Pep_S8_PrcA"/>
</dbReference>
<keyword evidence="7" id="KW-1133">Transmembrane helix</keyword>
<feature type="coiled-coil region" evidence="6">
    <location>
        <begin position="190"/>
        <end position="221"/>
    </location>
</feature>
<feature type="domain" description="SMODS and SLOG-associating 2TM effector" evidence="9">
    <location>
        <begin position="27"/>
        <end position="196"/>
    </location>
</feature>
<evidence type="ECO:0000256" key="6">
    <source>
        <dbReference type="SAM" id="Coils"/>
    </source>
</evidence>
<keyword evidence="7" id="KW-0812">Transmembrane</keyword>
<feature type="active site" description="Charge relay system" evidence="4">
    <location>
        <position position="403"/>
    </location>
</feature>
<dbReference type="PANTHER" id="PTHR42884">
    <property type="entry name" value="PROPROTEIN CONVERTASE SUBTILISIN/KEXIN-RELATED"/>
    <property type="match status" value="1"/>
</dbReference>
<dbReference type="NCBIfam" id="NF033633">
    <property type="entry name" value="SLATT_2"/>
    <property type="match status" value="1"/>
</dbReference>
<feature type="domain" description="Peptidase S8/S53" evidence="8">
    <location>
        <begin position="396"/>
        <end position="668"/>
    </location>
</feature>
<keyword evidence="7" id="KW-0472">Membrane</keyword>
<feature type="active site" description="Charge relay system" evidence="4">
    <location>
        <position position="446"/>
    </location>
</feature>
<dbReference type="PRINTS" id="PR00723">
    <property type="entry name" value="SUBTILISIN"/>
</dbReference>
<evidence type="ECO:0000313" key="11">
    <source>
        <dbReference type="Proteomes" id="UP000295620"/>
    </source>
</evidence>
<feature type="transmembrane region" description="Helical" evidence="7">
    <location>
        <begin position="73"/>
        <end position="92"/>
    </location>
</feature>
<dbReference type="Gene3D" id="3.40.50.200">
    <property type="entry name" value="Peptidase S8/S53 domain"/>
    <property type="match status" value="1"/>
</dbReference>
<evidence type="ECO:0000256" key="3">
    <source>
        <dbReference type="ARBA" id="ARBA00022825"/>
    </source>
</evidence>
<dbReference type="Proteomes" id="UP000295620">
    <property type="component" value="Unassembled WGS sequence"/>
</dbReference>
<proteinExistence type="inferred from homology"/>
<dbReference type="InterPro" id="IPR000209">
    <property type="entry name" value="Peptidase_S8/S53_dom"/>
</dbReference>
<evidence type="ECO:0000259" key="9">
    <source>
        <dbReference type="Pfam" id="PF18183"/>
    </source>
</evidence>
<comment type="caution">
    <text evidence="10">The sequence shown here is derived from an EMBL/GenBank/DDBJ whole genome shotgun (WGS) entry which is preliminary data.</text>
</comment>
<sequence>MKFLLNILPKRFRRGEVVKNELLLLKYVPFDTWDEQIAKQKLNELYLSIIELVNKDINWYHLYRAKKGCWSKTIRVTSIILLIGSTLMPYFASLCNSPIAMLYIGYIMAGFGGGLLLLDQYYGFSNSWVRFVLTGMDLENMRNAFLQSWQVLYLSNAPLTIDGFKNMVDALLKFHAAFNGVKRAETESWAKEFQQNLKGLIAALKNQSDQLKTSIEEERIKEKNKEAATTDGSGDQTVVEENRIGDLYYYAGDEKIGLTRNGTSEFKTKDGQTVSVTENLLVKFKPEITPQEIKDYNLGNDVTVVSAMEGRINYYLLKSAGKSAEQIIKLANTYHENEMVEFAQPDFIREYHKYATVNDPMYNAQWALKNTGQNGGTPGEDINIEAAWAITQGSPDIIISIIDTGVDYKHPELDVTLKNGESKLVIGYDALKNDDKQQQPLPGVSHGTSCAGIAAASTNNNKGIAGIAPGCKIMGIRVFKDDEYCASCDSAIANGITWAVDHGADVLSCSWGGIARSSTIIDALDHALNRGRNGKGCVVVFASGNNYGGNSDLQFPADYDAVITVTACDHKGNFKYSGSGDGSGWGSNYGSKVDLCAPGTGIQTLTNLSTGGYDDSFFGTSAAAPMVAATAALMLSVNPSLTRNDVESILRKSARAKEGKPNKKYGYGILNAGEAVKQASSLFAPIV</sequence>
<name>A0A4R6SZ80_9SPHI</name>
<evidence type="ECO:0000256" key="1">
    <source>
        <dbReference type="ARBA" id="ARBA00022670"/>
    </source>
</evidence>
<keyword evidence="1 4" id="KW-0645">Protease</keyword>
<gene>
    <name evidence="10" type="ORF">ATK78_0495</name>
</gene>
<evidence type="ECO:0000256" key="7">
    <source>
        <dbReference type="SAM" id="Phobius"/>
    </source>
</evidence>
<reference evidence="10 11" key="1">
    <citation type="submission" date="2019-03" db="EMBL/GenBank/DDBJ databases">
        <title>Genomic Encyclopedia of Archaeal and Bacterial Type Strains, Phase II (KMG-II): from individual species to whole genera.</title>
        <authorList>
            <person name="Goeker M."/>
        </authorList>
    </citation>
    <scope>NUCLEOTIDE SEQUENCE [LARGE SCALE GENOMIC DNA]</scope>
    <source>
        <strain evidence="10 11">DSM 19035</strain>
    </source>
</reference>
<evidence type="ECO:0000256" key="5">
    <source>
        <dbReference type="RuleBase" id="RU003355"/>
    </source>
</evidence>
<dbReference type="CDD" id="cd07498">
    <property type="entry name" value="Peptidases_S8_15"/>
    <property type="match status" value="1"/>
</dbReference>
<evidence type="ECO:0000313" key="10">
    <source>
        <dbReference type="EMBL" id="TDQ11377.1"/>
    </source>
</evidence>
<evidence type="ECO:0000259" key="8">
    <source>
        <dbReference type="Pfam" id="PF00082"/>
    </source>
</evidence>
<dbReference type="InterPro" id="IPR022398">
    <property type="entry name" value="Peptidase_S8_His-AS"/>
</dbReference>
<organism evidence="10 11">
    <name type="scientific">Pedobacter metabolipauper</name>
    <dbReference type="NCBI Taxonomy" id="425513"/>
    <lineage>
        <taxon>Bacteria</taxon>
        <taxon>Pseudomonadati</taxon>
        <taxon>Bacteroidota</taxon>
        <taxon>Sphingobacteriia</taxon>
        <taxon>Sphingobacteriales</taxon>
        <taxon>Sphingobacteriaceae</taxon>
        <taxon>Pedobacter</taxon>
    </lineage>
</organism>
<dbReference type="PROSITE" id="PS51892">
    <property type="entry name" value="SUBTILASE"/>
    <property type="match status" value="1"/>
</dbReference>
<dbReference type="InterPro" id="IPR040688">
    <property type="entry name" value="SLATT_2"/>
</dbReference>
<comment type="similarity">
    <text evidence="4 5">Belongs to the peptidase S8 family.</text>
</comment>
<evidence type="ECO:0000256" key="4">
    <source>
        <dbReference type="PROSITE-ProRule" id="PRU01240"/>
    </source>
</evidence>
<keyword evidence="11" id="KW-1185">Reference proteome</keyword>
<dbReference type="OrthoDB" id="9813435at2"/>
<dbReference type="InterPro" id="IPR015500">
    <property type="entry name" value="Peptidase_S8_subtilisin-rel"/>
</dbReference>